<comment type="caution">
    <text evidence="6">The sequence shown here is derived from an EMBL/GenBank/DDBJ whole genome shotgun (WGS) entry which is preliminary data.</text>
</comment>
<dbReference type="Gene3D" id="2.30.30.40">
    <property type="entry name" value="SH3 Domains"/>
    <property type="match status" value="1"/>
</dbReference>
<dbReference type="PANTHER" id="PTHR47053:SF1">
    <property type="entry name" value="MUREIN DD-ENDOPEPTIDASE MEPH-RELATED"/>
    <property type="match status" value="1"/>
</dbReference>
<gene>
    <name evidence="6" type="ORF">KK062_13840</name>
</gene>
<evidence type="ECO:0000256" key="1">
    <source>
        <dbReference type="ARBA" id="ARBA00007074"/>
    </source>
</evidence>
<evidence type="ECO:0000259" key="5">
    <source>
        <dbReference type="PROSITE" id="PS51935"/>
    </source>
</evidence>
<proteinExistence type="inferred from homology"/>
<dbReference type="Proteomes" id="UP001319080">
    <property type="component" value="Unassembled WGS sequence"/>
</dbReference>
<evidence type="ECO:0000313" key="6">
    <source>
        <dbReference type="EMBL" id="MBT1709320.1"/>
    </source>
</evidence>
<keyword evidence="3" id="KW-0378">Hydrolase</keyword>
<dbReference type="Pfam" id="PF18348">
    <property type="entry name" value="SH3_16"/>
    <property type="match status" value="1"/>
</dbReference>
<dbReference type="SUPFAM" id="SSF54001">
    <property type="entry name" value="Cysteine proteinases"/>
    <property type="match status" value="1"/>
</dbReference>
<dbReference type="Gene3D" id="3.90.1720.10">
    <property type="entry name" value="endopeptidase domain like (from Nostoc punctiforme)"/>
    <property type="match status" value="1"/>
</dbReference>
<dbReference type="InterPro" id="IPR041382">
    <property type="entry name" value="SH3_16"/>
</dbReference>
<dbReference type="InterPro" id="IPR038765">
    <property type="entry name" value="Papain-like_cys_pep_sf"/>
</dbReference>
<feature type="domain" description="NlpC/P60" evidence="5">
    <location>
        <begin position="133"/>
        <end position="261"/>
    </location>
</feature>
<comment type="similarity">
    <text evidence="1">Belongs to the peptidase C40 family.</text>
</comment>
<evidence type="ECO:0000256" key="3">
    <source>
        <dbReference type="ARBA" id="ARBA00022801"/>
    </source>
</evidence>
<dbReference type="AlphaFoldDB" id="A0AAP2GUR2"/>
<dbReference type="EMBL" id="JAHESE010000012">
    <property type="protein sequence ID" value="MBT1709320.1"/>
    <property type="molecule type" value="Genomic_DNA"/>
</dbReference>
<dbReference type="InterPro" id="IPR051202">
    <property type="entry name" value="Peptidase_C40"/>
</dbReference>
<dbReference type="InterPro" id="IPR000064">
    <property type="entry name" value="NLP_P60_dom"/>
</dbReference>
<dbReference type="GO" id="GO:0006508">
    <property type="term" value="P:proteolysis"/>
    <property type="evidence" value="ECO:0007669"/>
    <property type="project" value="UniProtKB-KW"/>
</dbReference>
<dbReference type="PROSITE" id="PS51935">
    <property type="entry name" value="NLPC_P60"/>
    <property type="match status" value="1"/>
</dbReference>
<evidence type="ECO:0000313" key="7">
    <source>
        <dbReference type="Proteomes" id="UP001319080"/>
    </source>
</evidence>
<keyword evidence="2" id="KW-0645">Protease</keyword>
<sequence>MDYTDYGVCRLSVVPVRAAAADTSAQTTQLLFGEHYEVTEQTRDRAWLRVRIAYDQYEGWLDARQHHSVSREYFDYLNRTEFKITTDLTASILYNKSPIPILIGSIIPISSSELFKMEEQFAFNGDAKNLGQKREPEFLYKMAYKYLNAPCQGGGRGPFGIDSSGFTQMVAKLCGYTLLRDVWQQANQGRAVKSFQERKMGDLVFFKDAEGRIVHTGIFQGGDKIIHASGRVRIDALSEAGIEDFDTKQLTYAFAHIRRILPD</sequence>
<evidence type="ECO:0000256" key="4">
    <source>
        <dbReference type="ARBA" id="ARBA00022807"/>
    </source>
</evidence>
<protein>
    <submittedName>
        <fullName evidence="6">C40 family peptidase</fullName>
    </submittedName>
</protein>
<name>A0AAP2GUR2_9BACT</name>
<accession>A0AAP2GUR2</accession>
<keyword evidence="4" id="KW-0788">Thiol protease</keyword>
<evidence type="ECO:0000256" key="2">
    <source>
        <dbReference type="ARBA" id="ARBA00022670"/>
    </source>
</evidence>
<reference evidence="6 7" key="1">
    <citation type="submission" date="2021-05" db="EMBL/GenBank/DDBJ databases">
        <title>A Polyphasic approach of four new species of the genus Ohtaekwangia: Ohtaekwangia histidinii sp. nov., Ohtaekwangia cretensis sp. nov., Ohtaekwangia indiensis sp. nov., Ohtaekwangia reichenbachii sp. nov. from diverse environment.</title>
        <authorList>
            <person name="Octaviana S."/>
        </authorList>
    </citation>
    <scope>NUCLEOTIDE SEQUENCE [LARGE SCALE GENOMIC DNA]</scope>
    <source>
        <strain evidence="6 7">PWU5</strain>
    </source>
</reference>
<dbReference type="RefSeq" id="WP_254084896.1">
    <property type="nucleotide sequence ID" value="NZ_JAHESE010000012.1"/>
</dbReference>
<dbReference type="GO" id="GO:0008234">
    <property type="term" value="F:cysteine-type peptidase activity"/>
    <property type="evidence" value="ECO:0007669"/>
    <property type="project" value="UniProtKB-KW"/>
</dbReference>
<organism evidence="6 7">
    <name type="scientific">Dawidia cretensis</name>
    <dbReference type="NCBI Taxonomy" id="2782350"/>
    <lineage>
        <taxon>Bacteria</taxon>
        <taxon>Pseudomonadati</taxon>
        <taxon>Bacteroidota</taxon>
        <taxon>Cytophagia</taxon>
        <taxon>Cytophagales</taxon>
        <taxon>Chryseotaleaceae</taxon>
        <taxon>Dawidia</taxon>
    </lineage>
</organism>
<keyword evidence="7" id="KW-1185">Reference proteome</keyword>
<dbReference type="PANTHER" id="PTHR47053">
    <property type="entry name" value="MUREIN DD-ENDOPEPTIDASE MEPH-RELATED"/>
    <property type="match status" value="1"/>
</dbReference>
<dbReference type="Pfam" id="PF00877">
    <property type="entry name" value="NLPC_P60"/>
    <property type="match status" value="1"/>
</dbReference>